<reference evidence="1" key="1">
    <citation type="submission" date="2018-05" db="EMBL/GenBank/DDBJ databases">
        <title>Draft genome of Mucuna pruriens seed.</title>
        <authorList>
            <person name="Nnadi N.E."/>
            <person name="Vos R."/>
            <person name="Hasami M.H."/>
            <person name="Devisetty U.K."/>
            <person name="Aguiy J.C."/>
        </authorList>
    </citation>
    <scope>NUCLEOTIDE SEQUENCE [LARGE SCALE GENOMIC DNA]</scope>
    <source>
        <strain evidence="1">JCA_2017</strain>
    </source>
</reference>
<protein>
    <submittedName>
        <fullName evidence="1">Uncharacterized protein</fullName>
    </submittedName>
</protein>
<dbReference type="EMBL" id="QJKJ01005637">
    <property type="protein sequence ID" value="RDX89560.1"/>
    <property type="molecule type" value="Genomic_DNA"/>
</dbReference>
<proteinExistence type="predicted"/>
<gene>
    <name evidence="1" type="ORF">CR513_28703</name>
</gene>
<accession>A0A371GGD2</accession>
<evidence type="ECO:0000313" key="1">
    <source>
        <dbReference type="EMBL" id="RDX89560.1"/>
    </source>
</evidence>
<comment type="caution">
    <text evidence="1">The sequence shown here is derived from an EMBL/GenBank/DDBJ whole genome shotgun (WGS) entry which is preliminary data.</text>
</comment>
<name>A0A371GGD2_MUCPR</name>
<keyword evidence="2" id="KW-1185">Reference proteome</keyword>
<sequence>MFHSEQLQP</sequence>
<dbReference type="Proteomes" id="UP000257109">
    <property type="component" value="Unassembled WGS sequence"/>
</dbReference>
<organism evidence="1 2">
    <name type="scientific">Mucuna pruriens</name>
    <name type="common">Velvet bean</name>
    <name type="synonym">Dolichos pruriens</name>
    <dbReference type="NCBI Taxonomy" id="157652"/>
    <lineage>
        <taxon>Eukaryota</taxon>
        <taxon>Viridiplantae</taxon>
        <taxon>Streptophyta</taxon>
        <taxon>Embryophyta</taxon>
        <taxon>Tracheophyta</taxon>
        <taxon>Spermatophyta</taxon>
        <taxon>Magnoliopsida</taxon>
        <taxon>eudicotyledons</taxon>
        <taxon>Gunneridae</taxon>
        <taxon>Pentapetalae</taxon>
        <taxon>rosids</taxon>
        <taxon>fabids</taxon>
        <taxon>Fabales</taxon>
        <taxon>Fabaceae</taxon>
        <taxon>Papilionoideae</taxon>
        <taxon>50 kb inversion clade</taxon>
        <taxon>NPAAA clade</taxon>
        <taxon>indigoferoid/millettioid clade</taxon>
        <taxon>Phaseoleae</taxon>
        <taxon>Mucuna</taxon>
    </lineage>
</organism>
<evidence type="ECO:0000313" key="2">
    <source>
        <dbReference type="Proteomes" id="UP000257109"/>
    </source>
</evidence>